<accession>A0ABM9HSI8</accession>
<sequence>MDLGLKNKKIVISGGSKGIGFAIAQQFIAEGAEVYICARQQKGIDEAVAALGNKARGAVVDISDPKQIKTWIDQAHKEMGGIDIVVSNVSALASGSDLETWKKAADIDLFGNIALMNATVPYLTKQKSGNIIIISTVSAVEIDGFSEPYGSLKAALNHYGKSLALRLANDNVRVNMVSPGNVYFKGGIWNKIETENPEFFQECLKKNPMGKMVTAESVASSVLFLASQQAEFITGSNLVIDGGLTNKVF</sequence>
<proteinExistence type="inferred from homology"/>
<dbReference type="Pfam" id="PF13561">
    <property type="entry name" value="adh_short_C2"/>
    <property type="match status" value="1"/>
</dbReference>
<dbReference type="Gene3D" id="3.40.50.720">
    <property type="entry name" value="NAD(P)-binding Rossmann-like Domain"/>
    <property type="match status" value="1"/>
</dbReference>
<evidence type="ECO:0000313" key="3">
    <source>
        <dbReference type="EMBL" id="CAI3951082.1"/>
    </source>
</evidence>
<comment type="similarity">
    <text evidence="1">Belongs to the short-chain dehydrogenases/reductases (SDR) family.</text>
</comment>
<organism evidence="3 4">
    <name type="scientific">Commensalibacter papalotli</name>
    <name type="common">ex Botero et al. 2024</name>
    <dbReference type="NCBI Taxonomy" id="2972766"/>
    <lineage>
        <taxon>Bacteria</taxon>
        <taxon>Pseudomonadati</taxon>
        <taxon>Pseudomonadota</taxon>
        <taxon>Alphaproteobacteria</taxon>
        <taxon>Acetobacterales</taxon>
        <taxon>Acetobacteraceae</taxon>
    </lineage>
</organism>
<comment type="caution">
    <text evidence="3">The sequence shown here is derived from an EMBL/GenBank/DDBJ whole genome shotgun (WGS) entry which is preliminary data.</text>
</comment>
<gene>
    <name evidence="3" type="ORF">R83534S58_LOCUS1716</name>
</gene>
<protein>
    <submittedName>
        <fullName evidence="3">Short-chain alcohol dehydrogenase family (FabG) (PDB:6L1H)</fullName>
    </submittedName>
</protein>
<dbReference type="InterPro" id="IPR002347">
    <property type="entry name" value="SDR_fam"/>
</dbReference>
<dbReference type="EMBL" id="CAMXCH010000003">
    <property type="protein sequence ID" value="CAI3951082.1"/>
    <property type="molecule type" value="Genomic_DNA"/>
</dbReference>
<evidence type="ECO:0000256" key="2">
    <source>
        <dbReference type="ARBA" id="ARBA00023002"/>
    </source>
</evidence>
<dbReference type="RefSeq" id="WP_282024268.1">
    <property type="nucleotide sequence ID" value="NZ_CAMXCH010000003.1"/>
</dbReference>
<dbReference type="Proteomes" id="UP001154272">
    <property type="component" value="Unassembled WGS sequence"/>
</dbReference>
<dbReference type="SUPFAM" id="SSF51735">
    <property type="entry name" value="NAD(P)-binding Rossmann-fold domains"/>
    <property type="match status" value="1"/>
</dbReference>
<dbReference type="PRINTS" id="PR00081">
    <property type="entry name" value="GDHRDH"/>
</dbReference>
<reference evidence="3" key="1">
    <citation type="submission" date="2022-10" db="EMBL/GenBank/DDBJ databases">
        <authorList>
            <person name="Botero Cardona J."/>
        </authorList>
    </citation>
    <scope>NUCLEOTIDE SEQUENCE</scope>
    <source>
        <strain evidence="3">R-83534</strain>
    </source>
</reference>
<dbReference type="CDD" id="cd05233">
    <property type="entry name" value="SDR_c"/>
    <property type="match status" value="1"/>
</dbReference>
<keyword evidence="4" id="KW-1185">Reference proteome</keyword>
<dbReference type="PANTHER" id="PTHR43943">
    <property type="entry name" value="DEHYDROGENASE/REDUCTASE (SDR FAMILY) MEMBER 4"/>
    <property type="match status" value="1"/>
</dbReference>
<evidence type="ECO:0000313" key="4">
    <source>
        <dbReference type="Proteomes" id="UP001154272"/>
    </source>
</evidence>
<evidence type="ECO:0000256" key="1">
    <source>
        <dbReference type="ARBA" id="ARBA00006484"/>
    </source>
</evidence>
<dbReference type="InterPro" id="IPR036291">
    <property type="entry name" value="NAD(P)-bd_dom_sf"/>
</dbReference>
<dbReference type="PANTHER" id="PTHR43943:SF17">
    <property type="entry name" value="3-PHENYLPROPIONATE-DIHYDRODIOL_CINNAMIC ACID-DIHYDRODIOL DEHYDROGENASE"/>
    <property type="match status" value="1"/>
</dbReference>
<keyword evidence="2" id="KW-0560">Oxidoreductase</keyword>
<name>A0ABM9HSI8_9PROT</name>